<evidence type="ECO:0000313" key="6">
    <source>
        <dbReference type="Proteomes" id="UP000325787"/>
    </source>
</evidence>
<dbReference type="OrthoDB" id="3402961at2"/>
<dbReference type="Pfam" id="PF02771">
    <property type="entry name" value="Acyl-CoA_dh_N"/>
    <property type="match status" value="1"/>
</dbReference>
<dbReference type="GO" id="GO:0005737">
    <property type="term" value="C:cytoplasm"/>
    <property type="evidence" value="ECO:0007669"/>
    <property type="project" value="TreeGrafter"/>
</dbReference>
<dbReference type="PIRSF" id="PIRSF016578">
    <property type="entry name" value="HsaA"/>
    <property type="match status" value="1"/>
</dbReference>
<dbReference type="GO" id="GO:0033539">
    <property type="term" value="P:fatty acid beta-oxidation using acyl-CoA dehydrogenase"/>
    <property type="evidence" value="ECO:0007669"/>
    <property type="project" value="TreeGrafter"/>
</dbReference>
<dbReference type="SUPFAM" id="SSF47203">
    <property type="entry name" value="Acyl-CoA dehydrogenase C-terminal domain-like"/>
    <property type="match status" value="1"/>
</dbReference>
<dbReference type="InterPro" id="IPR046373">
    <property type="entry name" value="Acyl-CoA_Oxase/DH_mid-dom_sf"/>
</dbReference>
<dbReference type="InterPro" id="IPR036250">
    <property type="entry name" value="AcylCo_DH-like_C"/>
</dbReference>
<gene>
    <name evidence="5" type="ORF">EKG83_16325</name>
</gene>
<feature type="domain" description="Acyl-CoA dehydrogenase C-terminal" evidence="4">
    <location>
        <begin position="233"/>
        <end position="368"/>
    </location>
</feature>
<dbReference type="PANTHER" id="PTHR48083">
    <property type="entry name" value="MEDIUM-CHAIN SPECIFIC ACYL-COA DEHYDROGENASE, MITOCHONDRIAL-RELATED"/>
    <property type="match status" value="1"/>
</dbReference>
<keyword evidence="6" id="KW-1185">Reference proteome</keyword>
<dbReference type="Gene3D" id="2.40.110.10">
    <property type="entry name" value="Butyryl-CoA Dehydrogenase, subunit A, domain 2"/>
    <property type="match status" value="1"/>
</dbReference>
<name>A0A5Q0GXL1_SACSY</name>
<dbReference type="Gene3D" id="1.10.540.10">
    <property type="entry name" value="Acyl-CoA dehydrogenase/oxidase, N-terminal domain"/>
    <property type="match status" value="1"/>
</dbReference>
<accession>A0A5Q0GXL1</accession>
<dbReference type="InterPro" id="IPR013107">
    <property type="entry name" value="Acyl-CoA_DH_C"/>
</dbReference>
<dbReference type="GO" id="GO:0016712">
    <property type="term" value="F:oxidoreductase activity, acting on paired donors, with incorporation or reduction of molecular oxygen, reduced flavin or flavoprotein as one donor, and incorporation of one atom of oxygen"/>
    <property type="evidence" value="ECO:0007669"/>
    <property type="project" value="TreeGrafter"/>
</dbReference>
<dbReference type="Pfam" id="PF08028">
    <property type="entry name" value="Acyl-CoA_dh_2"/>
    <property type="match status" value="1"/>
</dbReference>
<feature type="domain" description="Acyl-CoA dehydrogenase/oxidase N-terminal" evidence="3">
    <location>
        <begin position="19"/>
        <end position="101"/>
    </location>
</feature>
<dbReference type="InterPro" id="IPR037069">
    <property type="entry name" value="AcylCoA_DH/ox_N_sf"/>
</dbReference>
<dbReference type="RefSeq" id="WP_033430989.1">
    <property type="nucleotide sequence ID" value="NZ_CP034550.1"/>
</dbReference>
<dbReference type="InterPro" id="IPR050741">
    <property type="entry name" value="Acyl-CoA_dehydrogenase"/>
</dbReference>
<dbReference type="EMBL" id="CP034550">
    <property type="protein sequence ID" value="QFZ18807.1"/>
    <property type="molecule type" value="Genomic_DNA"/>
</dbReference>
<dbReference type="SUPFAM" id="SSF56645">
    <property type="entry name" value="Acyl-CoA dehydrogenase NM domain-like"/>
    <property type="match status" value="1"/>
</dbReference>
<evidence type="ECO:0000313" key="5">
    <source>
        <dbReference type="EMBL" id="QFZ18807.1"/>
    </source>
</evidence>
<keyword evidence="5" id="KW-0378">Hydrolase</keyword>
<dbReference type="PANTHER" id="PTHR48083:SF19">
    <property type="entry name" value="FLAVIN-DEPENDENT MONOOXYGENASE, OXYGENASE SUBUNIT HSAA"/>
    <property type="match status" value="1"/>
</dbReference>
<keyword evidence="1" id="KW-0560">Oxidoreductase</keyword>
<protein>
    <submittedName>
        <fullName evidence="5">Hydrolase</fullName>
    </submittedName>
</protein>
<dbReference type="GO" id="GO:0050660">
    <property type="term" value="F:flavin adenine dinucleotide binding"/>
    <property type="evidence" value="ECO:0007669"/>
    <property type="project" value="InterPro"/>
</dbReference>
<dbReference type="KEGG" id="ssyi:EKG83_16325"/>
<organism evidence="5 6">
    <name type="scientific">Saccharothrix syringae</name>
    <name type="common">Nocardiopsis syringae</name>
    <dbReference type="NCBI Taxonomy" id="103733"/>
    <lineage>
        <taxon>Bacteria</taxon>
        <taxon>Bacillati</taxon>
        <taxon>Actinomycetota</taxon>
        <taxon>Actinomycetes</taxon>
        <taxon>Pseudonocardiales</taxon>
        <taxon>Pseudonocardiaceae</taxon>
        <taxon>Saccharothrix</taxon>
    </lineage>
</organism>
<evidence type="ECO:0000256" key="1">
    <source>
        <dbReference type="ARBA" id="ARBA00023002"/>
    </source>
</evidence>
<comment type="similarity">
    <text evidence="2">Belongs to the HpaH/HsaA monooxygenase family.</text>
</comment>
<dbReference type="Proteomes" id="UP000325787">
    <property type="component" value="Chromosome"/>
</dbReference>
<dbReference type="GO" id="GO:0003995">
    <property type="term" value="F:acyl-CoA dehydrogenase activity"/>
    <property type="evidence" value="ECO:0007669"/>
    <property type="project" value="TreeGrafter"/>
</dbReference>
<proteinExistence type="inferred from homology"/>
<dbReference type="InterPro" id="IPR013786">
    <property type="entry name" value="AcylCoA_DH/ox_N"/>
</dbReference>
<sequence length="383" mass="40077">MDKSLTATALPDAAADAASVAARSAADAEANRKLAPEVVRAVRDAGFARHFVPLGHGGRQGTFRELTTAVAVLGEACAATAWCASLSAHMSRMAAHLPAAGLDELWADGPDPLLVGSLTPLGSAEPVDGGYRLSGRWPFISAVDHSDWALLAAVTRTDEGPQPRVFAVPRAQYRTMDTWFNVGMAGTGSNTLIVDGVVVPEARSMSREDLFTGRPAAVDAPCYAVPMQATTTMFAAPALGAARGALKAWLGHVTPKIAAAARNPVQALPGMPTFNRAAHDVVLARSAAEIDAAQMLLDRASATADLGPAITRLDTMRAWRDCAVATDALVTVVNRLFRGVGTTGQARGNAVQRFWRDVNSLAGHQGLQVESAAVAYSHEVIEV</sequence>
<evidence type="ECO:0000259" key="3">
    <source>
        <dbReference type="Pfam" id="PF02771"/>
    </source>
</evidence>
<evidence type="ECO:0000256" key="2">
    <source>
        <dbReference type="ARBA" id="ARBA00049661"/>
    </source>
</evidence>
<dbReference type="InterPro" id="IPR009100">
    <property type="entry name" value="AcylCoA_DH/oxidase_NM_dom_sf"/>
</dbReference>
<dbReference type="GO" id="GO:0016787">
    <property type="term" value="F:hydrolase activity"/>
    <property type="evidence" value="ECO:0007669"/>
    <property type="project" value="UniProtKB-KW"/>
</dbReference>
<dbReference type="AlphaFoldDB" id="A0A5Q0GXL1"/>
<reference evidence="6" key="1">
    <citation type="journal article" date="2021" name="Curr. Microbiol.">
        <title>Complete genome of nocamycin-producing strain Saccharothrix syringae NRRL B-16468 reveals the biosynthetic potential for secondary metabolites.</title>
        <authorList>
            <person name="Mo X."/>
            <person name="Yang S."/>
        </authorList>
    </citation>
    <scope>NUCLEOTIDE SEQUENCE [LARGE SCALE GENOMIC DNA]</scope>
    <source>
        <strain evidence="6">ATCC 51364 / DSM 43886 / JCM 6844 / KCTC 9398 / NBRC 14523 / NRRL B-16468 / INA 2240</strain>
    </source>
</reference>
<evidence type="ECO:0000259" key="4">
    <source>
        <dbReference type="Pfam" id="PF08028"/>
    </source>
</evidence>
<dbReference type="Gene3D" id="1.20.140.10">
    <property type="entry name" value="Butyryl-CoA Dehydrogenase, subunit A, domain 3"/>
    <property type="match status" value="1"/>
</dbReference>